<sequence length="183" mass="21166">MQVEDPQEPTRLDPVKLTRSANEKIFTLLKEKLGDKVKLKKSKSAQVVKTRHFKYYTDPKKLKSQSSKIEVVIQIRIEDTYKIPEVKISDLAAKVALKATKYIVKTFGEKEEFPIVLTPEQIEQLQKAFTETEYMGDAHVKFGQYLRQCYEAYNPDQFKAPYVTVMQSSGCFGRTRSGRRSLF</sequence>
<accession>A0ABD3FC33</accession>
<evidence type="ECO:0000313" key="2">
    <source>
        <dbReference type="Proteomes" id="UP001632037"/>
    </source>
</evidence>
<dbReference type="AlphaFoldDB" id="A0ABD3FC33"/>
<comment type="caution">
    <text evidence="1">The sequence shown here is derived from an EMBL/GenBank/DDBJ whole genome shotgun (WGS) entry which is preliminary data.</text>
</comment>
<protein>
    <submittedName>
        <fullName evidence="1">Uncharacterized protein</fullName>
    </submittedName>
</protein>
<evidence type="ECO:0000313" key="1">
    <source>
        <dbReference type="EMBL" id="KAL3663854.1"/>
    </source>
</evidence>
<keyword evidence="2" id="KW-1185">Reference proteome</keyword>
<dbReference type="Proteomes" id="UP001632037">
    <property type="component" value="Unassembled WGS sequence"/>
</dbReference>
<organism evidence="1 2">
    <name type="scientific">Phytophthora oleae</name>
    <dbReference type="NCBI Taxonomy" id="2107226"/>
    <lineage>
        <taxon>Eukaryota</taxon>
        <taxon>Sar</taxon>
        <taxon>Stramenopiles</taxon>
        <taxon>Oomycota</taxon>
        <taxon>Peronosporomycetes</taxon>
        <taxon>Peronosporales</taxon>
        <taxon>Peronosporaceae</taxon>
        <taxon>Phytophthora</taxon>
    </lineage>
</organism>
<name>A0ABD3FC33_9STRA</name>
<proteinExistence type="predicted"/>
<dbReference type="EMBL" id="JBIMZQ010000026">
    <property type="protein sequence ID" value="KAL3663854.1"/>
    <property type="molecule type" value="Genomic_DNA"/>
</dbReference>
<gene>
    <name evidence="1" type="ORF">V7S43_011266</name>
</gene>
<reference evidence="1 2" key="1">
    <citation type="submission" date="2024-09" db="EMBL/GenBank/DDBJ databases">
        <title>Genome sequencing and assembly of Phytophthora oleae, isolate VK10A, causative agent of rot of olive drupes.</title>
        <authorList>
            <person name="Conti Taguali S."/>
            <person name="Riolo M."/>
            <person name="La Spada F."/>
            <person name="Cacciola S.O."/>
            <person name="Dionisio G."/>
        </authorList>
    </citation>
    <scope>NUCLEOTIDE SEQUENCE [LARGE SCALE GENOMIC DNA]</scope>
    <source>
        <strain evidence="1 2">VK10A</strain>
    </source>
</reference>